<protein>
    <submittedName>
        <fullName evidence="5">Altronate dehydratase large subunit</fullName>
    </submittedName>
</protein>
<dbReference type="GO" id="GO:0019698">
    <property type="term" value="P:D-galacturonate catabolic process"/>
    <property type="evidence" value="ECO:0007669"/>
    <property type="project" value="TreeGrafter"/>
</dbReference>
<reference evidence="6" key="1">
    <citation type="submission" date="2016-11" db="EMBL/GenBank/DDBJ databases">
        <authorList>
            <person name="Varghese N."/>
            <person name="Submissions S."/>
        </authorList>
    </citation>
    <scope>NUCLEOTIDE SEQUENCE [LARGE SCALE GENOMIC DNA]</scope>
    <source>
        <strain evidence="6">DSM 16219</strain>
    </source>
</reference>
<dbReference type="Pfam" id="PF04295">
    <property type="entry name" value="GD_AH_second"/>
    <property type="match status" value="1"/>
</dbReference>
<gene>
    <name evidence="5" type="ORF">SAMN02745216_05232</name>
</gene>
<keyword evidence="6" id="KW-1185">Reference proteome</keyword>
<keyword evidence="2" id="KW-0456">Lyase</keyword>
<dbReference type="OrthoDB" id="9804574at2"/>
<evidence type="ECO:0000313" key="5">
    <source>
        <dbReference type="EMBL" id="SHL46663.1"/>
    </source>
</evidence>
<dbReference type="GO" id="GO:0016829">
    <property type="term" value="F:lyase activity"/>
    <property type="evidence" value="ECO:0007669"/>
    <property type="project" value="UniProtKB-KW"/>
</dbReference>
<dbReference type="PANTHER" id="PTHR30536">
    <property type="entry name" value="ALTRONATE/GALACTARATE DEHYDRATASE"/>
    <property type="match status" value="1"/>
</dbReference>
<evidence type="ECO:0000256" key="1">
    <source>
        <dbReference type="ARBA" id="ARBA00010986"/>
    </source>
</evidence>
<accession>A0A1M7AVA1</accession>
<feature type="domain" description="D-galactarate/Altronate dehydratase C-terminal" evidence="4">
    <location>
        <begin position="144"/>
        <end position="377"/>
    </location>
</feature>
<dbReference type="InterPro" id="IPR048332">
    <property type="entry name" value="GD_AH_C"/>
</dbReference>
<dbReference type="EMBL" id="FQZU01000074">
    <property type="protein sequence ID" value="SHL46663.1"/>
    <property type="molecule type" value="Genomic_DNA"/>
</dbReference>
<sequence>MDSFMGYGREDGSVGVRNYVAVIPSVACAVPVAAAIAKAVPGVVPLLHGMGCGRGGDDADMHTRTFQNLCKNPNVGAVIIVGLGCEVVNAEGMALVAAMAGRPHARLMIQAEGGSRKTTAKGIGIAKDFMTQVQAQERKPFPLDKLTLGLECGGSDAFSGVTANPAVGRASDWLVAKGGKVILTETTEMIGTSHILERRSATPEIAEQIKNLIGSVEAKTYEVLGPIAKMIISPGNMDGGMSSIREKALGCIIKGGTTPINQVVDYAEIPAQPGLSIMHGPGYDTESLTGLAASGAQVIVFTTGRGNPIGFPIVPVVKVASTTRMFQSMEDDMDLNAGAILEGKSLDQMGEDVVQGILDAVNGKQTKAEINEQDGVLCVYSRNTSF</sequence>
<dbReference type="Pfam" id="PF20629">
    <property type="entry name" value="GD_AH_C"/>
    <property type="match status" value="1"/>
</dbReference>
<dbReference type="RefSeq" id="WP_073479179.1">
    <property type="nucleotide sequence ID" value="NZ_FQZU01000074.1"/>
</dbReference>
<proteinExistence type="inferred from homology"/>
<dbReference type="InterPro" id="IPR007392">
    <property type="entry name" value="GD_AH_second"/>
</dbReference>
<name>A0A1M7AVA1_9BACT</name>
<comment type="similarity">
    <text evidence="1">Belongs to the UxaA family.</text>
</comment>
<dbReference type="AlphaFoldDB" id="A0A1M7AVA1"/>
<evidence type="ECO:0000256" key="2">
    <source>
        <dbReference type="ARBA" id="ARBA00023239"/>
    </source>
</evidence>
<evidence type="ECO:0000313" key="6">
    <source>
        <dbReference type="Proteomes" id="UP000183994"/>
    </source>
</evidence>
<evidence type="ECO:0000259" key="4">
    <source>
        <dbReference type="Pfam" id="PF20629"/>
    </source>
</evidence>
<dbReference type="Proteomes" id="UP000183994">
    <property type="component" value="Unassembled WGS sequence"/>
</dbReference>
<evidence type="ECO:0000259" key="3">
    <source>
        <dbReference type="Pfam" id="PF04295"/>
    </source>
</evidence>
<organism evidence="5 6">
    <name type="scientific">Desulfatibacillum alkenivorans DSM 16219</name>
    <dbReference type="NCBI Taxonomy" id="1121393"/>
    <lineage>
        <taxon>Bacteria</taxon>
        <taxon>Pseudomonadati</taxon>
        <taxon>Thermodesulfobacteriota</taxon>
        <taxon>Desulfobacteria</taxon>
        <taxon>Desulfobacterales</taxon>
        <taxon>Desulfatibacillaceae</taxon>
        <taxon>Desulfatibacillum</taxon>
    </lineage>
</organism>
<feature type="domain" description="D-galactarate/Altronate dehydratase second" evidence="3">
    <location>
        <begin position="6"/>
        <end position="133"/>
    </location>
</feature>
<dbReference type="PANTHER" id="PTHR30536:SF5">
    <property type="entry name" value="ALTRONATE DEHYDRATASE"/>
    <property type="match status" value="1"/>
</dbReference>
<dbReference type="InterPro" id="IPR052172">
    <property type="entry name" value="UxaA_altronate/galactarate_dh"/>
</dbReference>
<dbReference type="STRING" id="1121393.SAMN02745216_05232"/>